<accession>K0K6S3</accession>
<dbReference type="CDD" id="cd00078">
    <property type="entry name" value="HECTc"/>
    <property type="match status" value="1"/>
</dbReference>
<dbReference type="AlphaFoldDB" id="K0K6S3"/>
<dbReference type="SMART" id="SM00119">
    <property type="entry name" value="HECTc"/>
    <property type="match status" value="1"/>
</dbReference>
<reference evidence="7 8" key="1">
    <citation type="journal article" date="2012" name="Eukaryot. Cell">
        <title>Draft genome sequence of Wickerhamomyces ciferrii NRRL Y-1031 F-60-10.</title>
        <authorList>
            <person name="Schneider J."/>
            <person name="Andrea H."/>
            <person name="Blom J."/>
            <person name="Jaenicke S."/>
            <person name="Ruckert C."/>
            <person name="Schorsch C."/>
            <person name="Szczepanowski R."/>
            <person name="Farwick M."/>
            <person name="Goesmann A."/>
            <person name="Puhler A."/>
            <person name="Schaffer S."/>
            <person name="Tauch A."/>
            <person name="Kohler T."/>
            <person name="Brinkrolf K."/>
        </authorList>
    </citation>
    <scope>NUCLEOTIDE SEQUENCE [LARGE SCALE GENOMIC DNA]</scope>
    <source>
        <strain evidence="8">ATCC 14091 / BCRC 22168 / CBS 111 / JCM 3599 / NBRC 0793 / NRRL Y-1031 F-60-10</strain>
    </source>
</reference>
<feature type="active site" description="Glycyl thioester intermediate" evidence="5">
    <location>
        <position position="937"/>
    </location>
</feature>
<dbReference type="eggNOG" id="KOG0942">
    <property type="taxonomic scope" value="Eukaryota"/>
</dbReference>
<evidence type="ECO:0000256" key="1">
    <source>
        <dbReference type="ARBA" id="ARBA00000885"/>
    </source>
</evidence>
<dbReference type="Gene3D" id="3.30.2410.10">
    <property type="entry name" value="Hect, E3 ligase catalytic domain"/>
    <property type="match status" value="1"/>
</dbReference>
<dbReference type="PROSITE" id="PS50237">
    <property type="entry name" value="HECT"/>
    <property type="match status" value="1"/>
</dbReference>
<dbReference type="PANTHER" id="PTHR45700">
    <property type="entry name" value="UBIQUITIN-PROTEIN LIGASE E3C"/>
    <property type="match status" value="1"/>
</dbReference>
<dbReference type="Pfam" id="PF00632">
    <property type="entry name" value="HECT"/>
    <property type="match status" value="1"/>
</dbReference>
<dbReference type="GO" id="GO:0000209">
    <property type="term" value="P:protein polyubiquitination"/>
    <property type="evidence" value="ECO:0007669"/>
    <property type="project" value="InterPro"/>
</dbReference>
<protein>
    <recommendedName>
        <fullName evidence="2">HECT-type E3 ubiquitin transferase</fullName>
        <ecNumber evidence="2">2.3.2.26</ecNumber>
    </recommendedName>
</protein>
<evidence type="ECO:0000256" key="2">
    <source>
        <dbReference type="ARBA" id="ARBA00012485"/>
    </source>
</evidence>
<dbReference type="HOGENOM" id="CLU_002173_2_3_1"/>
<dbReference type="Gene3D" id="3.90.1750.10">
    <property type="entry name" value="Hect, E3 ligase catalytic domains"/>
    <property type="match status" value="1"/>
</dbReference>
<dbReference type="GO" id="GO:0006511">
    <property type="term" value="P:ubiquitin-dependent protein catabolic process"/>
    <property type="evidence" value="ECO:0007669"/>
    <property type="project" value="TreeGrafter"/>
</dbReference>
<dbReference type="GO" id="GO:0061630">
    <property type="term" value="F:ubiquitin protein ligase activity"/>
    <property type="evidence" value="ECO:0007669"/>
    <property type="project" value="UniProtKB-EC"/>
</dbReference>
<dbReference type="InParanoid" id="K0K6S3"/>
<keyword evidence="3" id="KW-0808">Transferase</keyword>
<evidence type="ECO:0000313" key="8">
    <source>
        <dbReference type="Proteomes" id="UP000009328"/>
    </source>
</evidence>
<dbReference type="Proteomes" id="UP000009328">
    <property type="component" value="Unassembled WGS sequence"/>
</dbReference>
<evidence type="ECO:0000313" key="7">
    <source>
        <dbReference type="EMBL" id="CCH40610.1"/>
    </source>
</evidence>
<comment type="catalytic activity">
    <reaction evidence="1">
        <text>S-ubiquitinyl-[E2 ubiquitin-conjugating enzyme]-L-cysteine + [acceptor protein]-L-lysine = [E2 ubiquitin-conjugating enzyme]-L-cysteine + N(6)-ubiquitinyl-[acceptor protein]-L-lysine.</text>
        <dbReference type="EC" id="2.3.2.26"/>
    </reaction>
</comment>
<dbReference type="SUPFAM" id="SSF56204">
    <property type="entry name" value="Hect, E3 ligase catalytic domain"/>
    <property type="match status" value="1"/>
</dbReference>
<gene>
    <name evidence="7" type="ORF">BN7_143</name>
</gene>
<feature type="domain" description="HECT" evidence="6">
    <location>
        <begin position="629"/>
        <end position="969"/>
    </location>
</feature>
<evidence type="ECO:0000256" key="5">
    <source>
        <dbReference type="PROSITE-ProRule" id="PRU00104"/>
    </source>
</evidence>
<dbReference type="InterPro" id="IPR035983">
    <property type="entry name" value="Hect_E3_ubiquitin_ligase"/>
</dbReference>
<keyword evidence="7" id="KW-0436">Ligase</keyword>
<dbReference type="GO" id="GO:0016874">
    <property type="term" value="F:ligase activity"/>
    <property type="evidence" value="ECO:0007669"/>
    <property type="project" value="UniProtKB-KW"/>
</dbReference>
<sequence length="969" mass="113180">MQNFNGQLKKRTVNLGGGFKNNRTNILLHTQREREKREKERAREKSVIIVQSFIRRHLALIRYKKHVALQWESLVGNQDINFIVRHFSLFYSTLYKINERKVQHIQTLSDLLTEENIKILDQNVHNELLNVLTRTLNQLNFDNQSDERVLEVILSLSDRLYPKQEIEPPKIINAFTRIIGLFSEQGHFDAANKLVVIITKYLPLETANYIKFLTLPNLDKLSNFVINFETLDKNITDSSVFSHLNEDEVLTVLTCFINSATTFDVHEISPISWALSSLQVTISTKSEDDFVQENEEDYQQDYGFESKKLRRKIIDDELNQKIEQLYNREFISAVTKNVKDSHILTRLYGSLIRLKPNLKSTFIIYMIPDSFENLVNSIIEHPLFKEFINMEETTIYSLPKDTLDNLFQPNLNFIQYDLYIFLEVFQYYLIVSNDYEIFKKYDFNSEKFEKIALFLKRFVLNLFWNQSKLLKSIPKFEAWGLLETLSVRVLNQVYLKDSRLSIVDKSIWLIPNNKVDILHLVTLITYYQERKEEIEDDSDTDVDTRIFSTLKADQKPLLKIFLRAPFFISFYKRVEIFQLLVDMDKDKEGLGDGAFFSLFTTRSRQWANIRRGHMLEDAYESFNTLGEAFKGPLKINFTNEHGQVEQGIDGGGLTKEFLTSTVKEGFKDLFVENDSHELYPNPQIGLKYQYRVESEEQLKSLNYLNFLGRIIGKCLYERVLVDINFSPFFLTKFNTGYKNSFDDLRSLDKDIYSNLVKLLNMNDEELESMNLTFTIDEQINNKNVSIDLIPNGSITQVNSSNKLKFIHEVSNFKLNKLINIQSNSFLNGLFGMISKEWLAMFNPYEVQMLISGEKDVDINDLKENVHYGNCEPTDLTVKYFWEVVEEMSNTDRFQLVKFVTSVPRAPLLGFKALNPRLGIFLDKSLGHRDALPSSATCTNMLRLPDYKDKKTLREKLIYAINSEAGFELT</sequence>
<dbReference type="EMBL" id="CAIF01000001">
    <property type="protein sequence ID" value="CCH40610.1"/>
    <property type="molecule type" value="Genomic_DNA"/>
</dbReference>
<evidence type="ECO:0000256" key="3">
    <source>
        <dbReference type="ARBA" id="ARBA00022679"/>
    </source>
</evidence>
<keyword evidence="4 5" id="KW-0833">Ubl conjugation pathway</keyword>
<dbReference type="Gene3D" id="3.30.2160.10">
    <property type="entry name" value="Hect, E3 ligase catalytic domain"/>
    <property type="match status" value="1"/>
</dbReference>
<dbReference type="PROSITE" id="PS50096">
    <property type="entry name" value="IQ"/>
    <property type="match status" value="1"/>
</dbReference>
<evidence type="ECO:0000259" key="6">
    <source>
        <dbReference type="PROSITE" id="PS50237"/>
    </source>
</evidence>
<comment type="caution">
    <text evidence="7">The sequence shown here is derived from an EMBL/GenBank/DDBJ whole genome shotgun (WGS) entry which is preliminary data.</text>
</comment>
<keyword evidence="8" id="KW-1185">Reference proteome</keyword>
<organism evidence="7 8">
    <name type="scientific">Wickerhamomyces ciferrii (strain ATCC 14091 / BCRC 22168 / CBS 111 / JCM 3599 / NBRC 0793 / NRRL Y-1031 F-60-10)</name>
    <name type="common">Yeast</name>
    <name type="synonym">Pichia ciferrii</name>
    <dbReference type="NCBI Taxonomy" id="1206466"/>
    <lineage>
        <taxon>Eukaryota</taxon>
        <taxon>Fungi</taxon>
        <taxon>Dikarya</taxon>
        <taxon>Ascomycota</taxon>
        <taxon>Saccharomycotina</taxon>
        <taxon>Saccharomycetes</taxon>
        <taxon>Phaffomycetales</taxon>
        <taxon>Wickerhamomycetaceae</taxon>
        <taxon>Wickerhamomyces</taxon>
    </lineage>
</organism>
<dbReference type="EC" id="2.3.2.26" evidence="2"/>
<name>K0K6S3_WICCF</name>
<proteinExistence type="predicted"/>
<evidence type="ECO:0000256" key="4">
    <source>
        <dbReference type="ARBA" id="ARBA00022786"/>
    </source>
</evidence>
<dbReference type="InterPro" id="IPR044611">
    <property type="entry name" value="E3A/B/C-like"/>
</dbReference>
<dbReference type="PANTHER" id="PTHR45700:SF2">
    <property type="entry name" value="UBIQUITIN-PROTEIN LIGASE E3C"/>
    <property type="match status" value="1"/>
</dbReference>
<dbReference type="InterPro" id="IPR000569">
    <property type="entry name" value="HECT_dom"/>
</dbReference>
<dbReference type="FunCoup" id="K0K6S3">
    <property type="interactions" value="427"/>
</dbReference>
<dbReference type="STRING" id="1206466.K0K6S3"/>